<evidence type="ECO:0008006" key="6">
    <source>
        <dbReference type="Google" id="ProtNLM"/>
    </source>
</evidence>
<dbReference type="Proteomes" id="UP000823388">
    <property type="component" value="Chromosome 7N"/>
</dbReference>
<dbReference type="InterPro" id="IPR053197">
    <property type="entry name" value="F-box_SCFL_complex_component"/>
</dbReference>
<evidence type="ECO:0000313" key="5">
    <source>
        <dbReference type="Proteomes" id="UP000823388"/>
    </source>
</evidence>
<dbReference type="OrthoDB" id="586540at2759"/>
<dbReference type="InterPro" id="IPR032675">
    <property type="entry name" value="LRR_dom_sf"/>
</dbReference>
<evidence type="ECO:0000259" key="3">
    <source>
        <dbReference type="Pfam" id="PF24758"/>
    </source>
</evidence>
<dbReference type="InterPro" id="IPR036047">
    <property type="entry name" value="F-box-like_dom_sf"/>
</dbReference>
<dbReference type="SUPFAM" id="SSF52047">
    <property type="entry name" value="RNI-like"/>
    <property type="match status" value="1"/>
</dbReference>
<evidence type="ECO:0000259" key="2">
    <source>
        <dbReference type="Pfam" id="PF00646"/>
    </source>
</evidence>
<evidence type="ECO:0000313" key="4">
    <source>
        <dbReference type="EMBL" id="KAG2566359.1"/>
    </source>
</evidence>
<dbReference type="EMBL" id="CM029050">
    <property type="protein sequence ID" value="KAG2566359.1"/>
    <property type="molecule type" value="Genomic_DNA"/>
</dbReference>
<evidence type="ECO:0000256" key="1">
    <source>
        <dbReference type="SAM" id="MobiDB-lite"/>
    </source>
</evidence>
<name>A0A8T0Q177_PANVG</name>
<dbReference type="InterPro" id="IPR001810">
    <property type="entry name" value="F-box_dom"/>
</dbReference>
<feature type="region of interest" description="Disordered" evidence="1">
    <location>
        <begin position="1"/>
        <end position="25"/>
    </location>
</feature>
<dbReference type="Gene3D" id="1.20.1280.50">
    <property type="match status" value="1"/>
</dbReference>
<dbReference type="SUPFAM" id="SSF81383">
    <property type="entry name" value="F-box domain"/>
    <property type="match status" value="1"/>
</dbReference>
<dbReference type="PANTHER" id="PTHR34223:SF65">
    <property type="entry name" value="OS04G0440300 PROTEIN"/>
    <property type="match status" value="1"/>
</dbReference>
<proteinExistence type="predicted"/>
<dbReference type="InterPro" id="IPR055411">
    <property type="entry name" value="LRR_FXL15/At3g58940/PEG3-like"/>
</dbReference>
<comment type="caution">
    <text evidence="4">The sequence shown here is derived from an EMBL/GenBank/DDBJ whole genome shotgun (WGS) entry which is preliminary data.</text>
</comment>
<dbReference type="CDD" id="cd22160">
    <property type="entry name" value="F-box_AtFBL13-like"/>
    <property type="match status" value="1"/>
</dbReference>
<gene>
    <name evidence="4" type="ORF">PVAP13_7NG196423</name>
</gene>
<feature type="domain" description="F-box/LRR-repeat protein 15/At3g58940/PEG3-like LRR" evidence="3">
    <location>
        <begin position="150"/>
        <end position="245"/>
    </location>
</feature>
<organism evidence="4 5">
    <name type="scientific">Panicum virgatum</name>
    <name type="common">Blackwell switchgrass</name>
    <dbReference type="NCBI Taxonomy" id="38727"/>
    <lineage>
        <taxon>Eukaryota</taxon>
        <taxon>Viridiplantae</taxon>
        <taxon>Streptophyta</taxon>
        <taxon>Embryophyta</taxon>
        <taxon>Tracheophyta</taxon>
        <taxon>Spermatophyta</taxon>
        <taxon>Magnoliopsida</taxon>
        <taxon>Liliopsida</taxon>
        <taxon>Poales</taxon>
        <taxon>Poaceae</taxon>
        <taxon>PACMAD clade</taxon>
        <taxon>Panicoideae</taxon>
        <taxon>Panicodae</taxon>
        <taxon>Paniceae</taxon>
        <taxon>Panicinae</taxon>
        <taxon>Panicum</taxon>
        <taxon>Panicum sect. Hiantes</taxon>
    </lineage>
</organism>
<accession>A0A8T0Q177</accession>
<reference evidence="4" key="1">
    <citation type="submission" date="2020-05" db="EMBL/GenBank/DDBJ databases">
        <title>WGS assembly of Panicum virgatum.</title>
        <authorList>
            <person name="Lovell J.T."/>
            <person name="Jenkins J."/>
            <person name="Shu S."/>
            <person name="Juenger T.E."/>
            <person name="Schmutz J."/>
        </authorList>
    </citation>
    <scope>NUCLEOTIDE SEQUENCE</scope>
    <source>
        <strain evidence="4">AP13</strain>
    </source>
</reference>
<dbReference type="Pfam" id="PF24758">
    <property type="entry name" value="LRR_At5g56370"/>
    <property type="match status" value="1"/>
</dbReference>
<sequence>MELDVKGKRARARSSSSSGGGGLTGGDRLSSLPDCLIHHIMSFMKARQVVQTCVLSTRWKHLWRSVPCLDIDQEEFKTGEDSDHEWEKFEDFTDHLLIPNNISIALLDTFRLHVRSYWARHAARWIRHGIKYSTREPGMQHQGLSSNSWRLRRLYLNNLYLDYNFTEHVSSGCQNLENLELKSCRCTFYEISSHSLENLILKNCEFSELSAITSPALKSLVFESCNSFCYERLYSLLVITAPAVAYLLLDVDAYLLDGGVSLEDMPSLGKASIKIRSNKEESKLSQDQIKLLCSVSNVTSLVLLGFETMVHGEDQVAFPNFRNLRTLFLDNCDLCDNFKTLEHFLKNSPDLEKLTLRCCKFSKDLKKKKAKSKRASSSQCLNLVDIHCENLKHTEIIYKDDDVRQLVELLLSISANLPNNNIKLTKVD</sequence>
<protein>
    <recommendedName>
        <fullName evidence="6">F-box domain-containing protein</fullName>
    </recommendedName>
</protein>
<dbReference type="Pfam" id="PF00646">
    <property type="entry name" value="F-box"/>
    <property type="match status" value="1"/>
</dbReference>
<feature type="domain" description="F-box" evidence="2">
    <location>
        <begin position="29"/>
        <end position="68"/>
    </location>
</feature>
<dbReference type="InterPro" id="IPR053781">
    <property type="entry name" value="F-box_AtFBL13-like"/>
</dbReference>
<dbReference type="PANTHER" id="PTHR34223">
    <property type="entry name" value="OS11G0201299 PROTEIN"/>
    <property type="match status" value="1"/>
</dbReference>
<keyword evidence="5" id="KW-1185">Reference proteome</keyword>
<dbReference type="AlphaFoldDB" id="A0A8T0Q177"/>
<dbReference type="Gene3D" id="3.80.10.10">
    <property type="entry name" value="Ribonuclease Inhibitor"/>
    <property type="match status" value="1"/>
</dbReference>